<name>A0AAW0DFB5_9AGAR</name>
<gene>
    <name evidence="1" type="ORF">VNI00_005456</name>
</gene>
<reference evidence="1 2" key="1">
    <citation type="submission" date="2024-01" db="EMBL/GenBank/DDBJ databases">
        <title>A draft genome for a cacao thread blight-causing isolate of Paramarasmius palmivorus.</title>
        <authorList>
            <person name="Baruah I.K."/>
            <person name="Bukari Y."/>
            <person name="Amoako-Attah I."/>
            <person name="Meinhardt L.W."/>
            <person name="Bailey B.A."/>
            <person name="Cohen S.P."/>
        </authorList>
    </citation>
    <scope>NUCLEOTIDE SEQUENCE [LARGE SCALE GENOMIC DNA]</scope>
    <source>
        <strain evidence="1 2">GH-12</strain>
    </source>
</reference>
<dbReference type="AlphaFoldDB" id="A0AAW0DFB5"/>
<accession>A0AAW0DFB5</accession>
<dbReference type="EMBL" id="JAYKXP010000015">
    <property type="protein sequence ID" value="KAK7050024.1"/>
    <property type="molecule type" value="Genomic_DNA"/>
</dbReference>
<comment type="caution">
    <text evidence="1">The sequence shown here is derived from an EMBL/GenBank/DDBJ whole genome shotgun (WGS) entry which is preliminary data.</text>
</comment>
<protein>
    <submittedName>
        <fullName evidence="1">Uncharacterized protein</fullName>
    </submittedName>
</protein>
<evidence type="ECO:0000313" key="1">
    <source>
        <dbReference type="EMBL" id="KAK7050024.1"/>
    </source>
</evidence>
<evidence type="ECO:0000313" key="2">
    <source>
        <dbReference type="Proteomes" id="UP001383192"/>
    </source>
</evidence>
<sequence>MSSTYSLYKEITTPKRAGDYKSTLAVRYFIETLARDACQAQWNASPYCRILLEARETCDTIHSNIELVSQGKDEIARWNAFDHFVYDLDRLEGSLRDLFVAVDQENEIFEQLKGITLDDTEGLKTLMGLLEDLIDHVWKGDSVSSLQAMYAQRNKLIFASISTL</sequence>
<keyword evidence="2" id="KW-1185">Reference proteome</keyword>
<proteinExistence type="predicted"/>
<organism evidence="1 2">
    <name type="scientific">Paramarasmius palmivorus</name>
    <dbReference type="NCBI Taxonomy" id="297713"/>
    <lineage>
        <taxon>Eukaryota</taxon>
        <taxon>Fungi</taxon>
        <taxon>Dikarya</taxon>
        <taxon>Basidiomycota</taxon>
        <taxon>Agaricomycotina</taxon>
        <taxon>Agaricomycetes</taxon>
        <taxon>Agaricomycetidae</taxon>
        <taxon>Agaricales</taxon>
        <taxon>Marasmiineae</taxon>
        <taxon>Marasmiaceae</taxon>
        <taxon>Paramarasmius</taxon>
    </lineage>
</organism>
<dbReference type="Proteomes" id="UP001383192">
    <property type="component" value="Unassembled WGS sequence"/>
</dbReference>